<dbReference type="InParanoid" id="A0A6P7FKE0"/>
<dbReference type="AlphaFoldDB" id="A0A6P7FKE0"/>
<sequence length="160" mass="18523">MAENNLTFLEAKDSLKRSYTSAVTTTNRFEALGTINNERFPPLPRQNNVKHNISKPSTSSIQQQIQKVIPSQPETSSQYKKRKAQSPLAEEMFPFQFGPKNPLPPNVLHSSDSDPNTDEFINMFFNFLKSVLKEFDSFNDLERLDRAYIYDKIIKYNKLK</sequence>
<organism evidence="2">
    <name type="scientific">Diabrotica virgifera virgifera</name>
    <name type="common">western corn rootworm</name>
    <dbReference type="NCBI Taxonomy" id="50390"/>
    <lineage>
        <taxon>Eukaryota</taxon>
        <taxon>Metazoa</taxon>
        <taxon>Ecdysozoa</taxon>
        <taxon>Arthropoda</taxon>
        <taxon>Hexapoda</taxon>
        <taxon>Insecta</taxon>
        <taxon>Pterygota</taxon>
        <taxon>Neoptera</taxon>
        <taxon>Endopterygota</taxon>
        <taxon>Coleoptera</taxon>
        <taxon>Polyphaga</taxon>
        <taxon>Cucujiformia</taxon>
        <taxon>Chrysomeloidea</taxon>
        <taxon>Chrysomelidae</taxon>
        <taxon>Galerucinae</taxon>
        <taxon>Diabroticina</taxon>
        <taxon>Diabroticites</taxon>
        <taxon>Diabrotica</taxon>
    </lineage>
</organism>
<evidence type="ECO:0000256" key="1">
    <source>
        <dbReference type="SAM" id="MobiDB-lite"/>
    </source>
</evidence>
<reference evidence="2" key="1">
    <citation type="submission" date="2025-08" db="UniProtKB">
        <authorList>
            <consortium name="RefSeq"/>
        </authorList>
    </citation>
    <scope>IDENTIFICATION</scope>
    <source>
        <tissue evidence="2">Whole insect</tissue>
    </source>
</reference>
<evidence type="ECO:0000313" key="2">
    <source>
        <dbReference type="RefSeq" id="XP_028136609.1"/>
    </source>
</evidence>
<name>A0A6P7FKE0_DIAVI</name>
<proteinExistence type="predicted"/>
<feature type="region of interest" description="Disordered" evidence="1">
    <location>
        <begin position="37"/>
        <end position="83"/>
    </location>
</feature>
<dbReference type="RefSeq" id="XP_028136609.1">
    <property type="nucleotide sequence ID" value="XM_028280808.1"/>
</dbReference>
<accession>A0A6P7FKE0</accession>
<feature type="compositionally biased region" description="Polar residues" evidence="1">
    <location>
        <begin position="45"/>
        <end position="66"/>
    </location>
</feature>
<gene>
    <name evidence="2" type="primary">LOC114331283</name>
</gene>
<protein>
    <submittedName>
        <fullName evidence="2">Uncharacterized protein LOC114331283</fullName>
    </submittedName>
</protein>